<dbReference type="InterPro" id="IPR013783">
    <property type="entry name" value="Ig-like_fold"/>
</dbReference>
<feature type="chain" id="PRO_5007573205" description="FecR protein domain-containing protein" evidence="1">
    <location>
        <begin position="21"/>
        <end position="603"/>
    </location>
</feature>
<evidence type="ECO:0008006" key="4">
    <source>
        <dbReference type="Google" id="ProtNLM"/>
    </source>
</evidence>
<accession>A0A150WL90</accession>
<reference evidence="2 3" key="1">
    <citation type="submission" date="2016-03" db="EMBL/GenBank/DDBJ databases">
        <authorList>
            <person name="Ploux O."/>
        </authorList>
    </citation>
    <scope>NUCLEOTIDE SEQUENCE [LARGE SCALE GENOMIC DNA]</scope>
    <source>
        <strain evidence="2 3">BER2</strain>
    </source>
</reference>
<sequence length="603" mass="66935">MKKQWKRLLVAALSSSSVFAVTWYWYQSTEDRNSSYGNEKPLAYVGKVVEDIQRRPASRLLWQLVNTGEPLYNGEAIRTSERGEVRIQFVDSDRYLDLEPESLIVIKKSEGEIALDLMEGSLFVNAKAGGTETNAPGLVLNSANGKVDLSQASASLSKGRGNSVDVQVLEGKASVKGNDGQSKDLTSTTVIKVLTPLPQKPIAMDAESPQPVPFQWTGFPQGTQVSLWVGPSRKQLKPFVQAALNQNQVNASLPFGRHYWKLVGTSSLGNVIAESPIYKTEVLARYAPTVVFPTADADIPAAKTPFDMTFKWQKGDDTRQMTLEVWSDPTLQKKIATQSFSNEESYTLPSLKAGTYYWRMSSYYIESDKPVLGKVQKFTVKPAEQVQAKVERAPIVPVTVDFTMPEAQLTQYYVEKPQVGLTWKADKTDDVALYRVKLLEENADPRSASSLEVKDTKFSTAVPKPGRYIASIEAVNKDGQILGTKVSQPLTVTPLPLLQAPLFVPTEGPLQASFDGRTQLEWTKLDGAKEYWLTIRKDGKELKRSKYTNNMTALKNLLPGEYEIELSAMDNYGRPSEVAPARKLLVPDKSNLRAPTLKKIKVN</sequence>
<organism evidence="2 3">
    <name type="scientific">Bdellovibrio bacteriovorus</name>
    <dbReference type="NCBI Taxonomy" id="959"/>
    <lineage>
        <taxon>Bacteria</taxon>
        <taxon>Pseudomonadati</taxon>
        <taxon>Bdellovibrionota</taxon>
        <taxon>Bdellovibrionia</taxon>
        <taxon>Bdellovibrionales</taxon>
        <taxon>Pseudobdellovibrionaceae</taxon>
        <taxon>Bdellovibrio</taxon>
    </lineage>
</organism>
<dbReference type="EMBL" id="LUKF01000012">
    <property type="protein sequence ID" value="KYG64557.1"/>
    <property type="molecule type" value="Genomic_DNA"/>
</dbReference>
<dbReference type="OrthoDB" id="340531at2"/>
<dbReference type="RefSeq" id="WP_063243533.1">
    <property type="nucleotide sequence ID" value="NZ_LUKF01000012.1"/>
</dbReference>
<protein>
    <recommendedName>
        <fullName evidence="4">FecR protein domain-containing protein</fullName>
    </recommendedName>
</protein>
<dbReference type="AlphaFoldDB" id="A0A150WL90"/>
<comment type="caution">
    <text evidence="2">The sequence shown here is derived from an EMBL/GenBank/DDBJ whole genome shotgun (WGS) entry which is preliminary data.</text>
</comment>
<dbReference type="Proteomes" id="UP000075391">
    <property type="component" value="Unassembled WGS sequence"/>
</dbReference>
<dbReference type="Gene3D" id="2.60.40.10">
    <property type="entry name" value="Immunoglobulins"/>
    <property type="match status" value="1"/>
</dbReference>
<gene>
    <name evidence="2" type="ORF">AZI85_03870</name>
</gene>
<feature type="signal peptide" evidence="1">
    <location>
        <begin position="1"/>
        <end position="20"/>
    </location>
</feature>
<keyword evidence="1" id="KW-0732">Signal</keyword>
<name>A0A150WL90_BDEBC</name>
<evidence type="ECO:0000313" key="3">
    <source>
        <dbReference type="Proteomes" id="UP000075391"/>
    </source>
</evidence>
<evidence type="ECO:0000313" key="2">
    <source>
        <dbReference type="EMBL" id="KYG64557.1"/>
    </source>
</evidence>
<proteinExistence type="predicted"/>
<evidence type="ECO:0000256" key="1">
    <source>
        <dbReference type="SAM" id="SignalP"/>
    </source>
</evidence>